<keyword evidence="1" id="KW-0378">Hydrolase</keyword>
<dbReference type="PANTHER" id="PTHR43235:SF1">
    <property type="entry name" value="GLUTAMINE AMIDOTRANSFERASE PB2B2.05-RELATED"/>
    <property type="match status" value="1"/>
</dbReference>
<proteinExistence type="predicted"/>
<dbReference type="SUPFAM" id="SSF52317">
    <property type="entry name" value="Class I glutamine amidotransferase-like"/>
    <property type="match status" value="1"/>
</dbReference>
<sequence length="257" mass="27766">MSTQVPFLLVIEGTNERADKAFTAALDELTQQVVDVARSVGWLPNRIYIGDASEEDIRNAYRQADAVVVMGGEDVDPTLYGKTKEYPETGNHLSLADARSTELIRESVANHKPLFGICRGLQLVNVALGGTLVQHLDTADGHRKTGVEEHEFVQHPVTLVEGTRLREIVGVPELLTESSHHQAADALGQNLRIAATAPDGTVEALEHESAPLVAVQWHPESLGSEPGHLETLLRGLLDVLRSTDIATEQASANPSVV</sequence>
<dbReference type="GO" id="GO:0016787">
    <property type="term" value="F:hydrolase activity"/>
    <property type="evidence" value="ECO:0007669"/>
    <property type="project" value="UniProtKB-KW"/>
</dbReference>
<evidence type="ECO:0000313" key="2">
    <source>
        <dbReference type="Proteomes" id="UP001170379"/>
    </source>
</evidence>
<dbReference type="InterPro" id="IPR011697">
    <property type="entry name" value="Peptidase_C26"/>
</dbReference>
<dbReference type="EMBL" id="PXVD01000001">
    <property type="protein sequence ID" value="MDJ1369899.1"/>
    <property type="molecule type" value="Genomic_DNA"/>
</dbReference>
<dbReference type="PANTHER" id="PTHR43235">
    <property type="entry name" value="GLUTAMINE AMIDOTRANSFERASE PB2B2.05-RELATED"/>
    <property type="match status" value="1"/>
</dbReference>
<keyword evidence="2" id="KW-1185">Reference proteome</keyword>
<gene>
    <name evidence="1" type="ORF">C7K25_00680</name>
</gene>
<accession>A0ABT7C556</accession>
<reference evidence="1" key="1">
    <citation type="submission" date="2018-03" db="EMBL/GenBank/DDBJ databases">
        <authorList>
            <person name="Nunes O.C."/>
            <person name="Lopes A.R."/>
            <person name="Froufe H."/>
            <person name="Munoz-Merida A."/>
            <person name="Barroso C."/>
            <person name="Egas C."/>
        </authorList>
    </citation>
    <scope>NUCLEOTIDE SEQUENCE</scope>
    <source>
        <strain evidence="1">ON4</strain>
    </source>
</reference>
<dbReference type="InterPro" id="IPR029062">
    <property type="entry name" value="Class_I_gatase-like"/>
</dbReference>
<dbReference type="Gene3D" id="3.40.50.880">
    <property type="match status" value="1"/>
</dbReference>
<dbReference type="PROSITE" id="PS51273">
    <property type="entry name" value="GATASE_TYPE_1"/>
    <property type="match status" value="1"/>
</dbReference>
<dbReference type="Pfam" id="PF07722">
    <property type="entry name" value="Peptidase_C26"/>
    <property type="match status" value="1"/>
</dbReference>
<comment type="caution">
    <text evidence="1">The sequence shown here is derived from an EMBL/GenBank/DDBJ whole genome shotgun (WGS) entry which is preliminary data.</text>
</comment>
<dbReference type="RefSeq" id="WP_084147252.1">
    <property type="nucleotide sequence ID" value="NZ_CP028426.1"/>
</dbReference>
<name>A0ABT7C556_9MICO</name>
<evidence type="ECO:0000313" key="1">
    <source>
        <dbReference type="EMBL" id="MDJ1369899.1"/>
    </source>
</evidence>
<dbReference type="Proteomes" id="UP001170379">
    <property type="component" value="Unassembled WGS sequence"/>
</dbReference>
<reference evidence="1" key="2">
    <citation type="journal article" date="2022" name="Sci. Rep.">
        <title>In silico prediction of the enzymes involved in the degradation of the herbicide molinate by Gulosibacter molinativorax ON4T.</title>
        <authorList>
            <person name="Lopes A.R."/>
            <person name="Bunin E."/>
            <person name="Viana A.T."/>
            <person name="Froufe H."/>
            <person name="Munoz-Merida A."/>
            <person name="Pinho D."/>
            <person name="Figueiredo J."/>
            <person name="Barroso C."/>
            <person name="Vaz-Moreira I."/>
            <person name="Bellanger X."/>
            <person name="Egas C."/>
            <person name="Nunes O.C."/>
        </authorList>
    </citation>
    <scope>NUCLEOTIDE SEQUENCE</scope>
    <source>
        <strain evidence="1">ON4</strain>
    </source>
</reference>
<protein>
    <submittedName>
        <fullName evidence="1">Gamma-glutamyl-gamma-aminobutyrate hydrolase family protein</fullName>
    </submittedName>
</protein>
<dbReference type="InterPro" id="IPR044668">
    <property type="entry name" value="PuuD-like"/>
</dbReference>
<organism evidence="1 2">
    <name type="scientific">Gulosibacter molinativorax</name>
    <dbReference type="NCBI Taxonomy" id="256821"/>
    <lineage>
        <taxon>Bacteria</taxon>
        <taxon>Bacillati</taxon>
        <taxon>Actinomycetota</taxon>
        <taxon>Actinomycetes</taxon>
        <taxon>Micrococcales</taxon>
        <taxon>Microbacteriaceae</taxon>
        <taxon>Gulosibacter</taxon>
    </lineage>
</organism>